<evidence type="ECO:0000313" key="4">
    <source>
        <dbReference type="Proteomes" id="UP000076881"/>
    </source>
</evidence>
<proteinExistence type="predicted"/>
<dbReference type="OrthoDB" id="431378at2759"/>
<dbReference type="GO" id="GO:0046872">
    <property type="term" value="F:metal ion binding"/>
    <property type="evidence" value="ECO:0007669"/>
    <property type="project" value="InterPro"/>
</dbReference>
<dbReference type="InterPro" id="IPR055555">
    <property type="entry name" value="PA-PLA1_DUF7131"/>
</dbReference>
<dbReference type="PANTHER" id="PTHR23509">
    <property type="entry name" value="PA-PL1 PHOSPHOLIPASE FAMILY"/>
    <property type="match status" value="1"/>
</dbReference>
<feature type="domain" description="DDHD" evidence="2">
    <location>
        <begin position="640"/>
        <end position="931"/>
    </location>
</feature>
<dbReference type="PANTHER" id="PTHR23509:SF10">
    <property type="entry name" value="LD21067P"/>
    <property type="match status" value="1"/>
</dbReference>
<dbReference type="Proteomes" id="UP000076881">
    <property type="component" value="Unassembled WGS sequence"/>
</dbReference>
<evidence type="ECO:0000313" key="3">
    <source>
        <dbReference type="EMBL" id="OAA72774.1"/>
    </source>
</evidence>
<dbReference type="PROSITE" id="PS51043">
    <property type="entry name" value="DDHD"/>
    <property type="match status" value="1"/>
</dbReference>
<feature type="compositionally biased region" description="Basic and acidic residues" evidence="1">
    <location>
        <begin position="142"/>
        <end position="155"/>
    </location>
</feature>
<feature type="region of interest" description="Disordered" evidence="1">
    <location>
        <begin position="334"/>
        <end position="371"/>
    </location>
</feature>
<feature type="region of interest" description="Disordered" evidence="1">
    <location>
        <begin position="137"/>
        <end position="167"/>
    </location>
</feature>
<evidence type="ECO:0000259" key="2">
    <source>
        <dbReference type="PROSITE" id="PS51043"/>
    </source>
</evidence>
<dbReference type="GO" id="GO:0005737">
    <property type="term" value="C:cytoplasm"/>
    <property type="evidence" value="ECO:0007669"/>
    <property type="project" value="TreeGrafter"/>
</dbReference>
<feature type="compositionally biased region" description="Polar residues" evidence="1">
    <location>
        <begin position="356"/>
        <end position="371"/>
    </location>
</feature>
<dbReference type="SUPFAM" id="SSF53474">
    <property type="entry name" value="alpha/beta-Hydrolases"/>
    <property type="match status" value="1"/>
</dbReference>
<evidence type="ECO:0000256" key="1">
    <source>
        <dbReference type="SAM" id="MobiDB-lite"/>
    </source>
</evidence>
<dbReference type="Pfam" id="PF23463">
    <property type="entry name" value="WWE_2"/>
    <property type="match status" value="1"/>
</dbReference>
<feature type="region of interest" description="Disordered" evidence="1">
    <location>
        <begin position="1"/>
        <end position="21"/>
    </location>
</feature>
<feature type="region of interest" description="Disordered" evidence="1">
    <location>
        <begin position="249"/>
        <end position="271"/>
    </location>
</feature>
<dbReference type="EMBL" id="AZHF01000007">
    <property type="protein sequence ID" value="OAA72774.1"/>
    <property type="molecule type" value="Genomic_DNA"/>
</dbReference>
<feature type="compositionally biased region" description="Basic and acidic residues" evidence="1">
    <location>
        <begin position="811"/>
        <end position="820"/>
    </location>
</feature>
<organism evidence="3 4">
    <name type="scientific">Akanthomyces lecanii RCEF 1005</name>
    <dbReference type="NCBI Taxonomy" id="1081108"/>
    <lineage>
        <taxon>Eukaryota</taxon>
        <taxon>Fungi</taxon>
        <taxon>Dikarya</taxon>
        <taxon>Ascomycota</taxon>
        <taxon>Pezizomycotina</taxon>
        <taxon>Sordariomycetes</taxon>
        <taxon>Hypocreomycetidae</taxon>
        <taxon>Hypocreales</taxon>
        <taxon>Cordycipitaceae</taxon>
        <taxon>Akanthomyces</taxon>
        <taxon>Cordyceps confragosa</taxon>
    </lineage>
</organism>
<feature type="region of interest" description="Disordered" evidence="1">
    <location>
        <begin position="802"/>
        <end position="832"/>
    </location>
</feature>
<feature type="region of interest" description="Disordered" evidence="1">
    <location>
        <begin position="852"/>
        <end position="881"/>
    </location>
</feature>
<feature type="compositionally biased region" description="Basic and acidic residues" evidence="1">
    <location>
        <begin position="852"/>
        <end position="873"/>
    </location>
</feature>
<dbReference type="AlphaFoldDB" id="A0A162LME0"/>
<accession>A0A162LME0</accession>
<sequence length="942" mass="104689">MSTKNEGAADGKPRSEEVHETPYWTSALSSFGIWNGGKPSGTQSGKVAVEEANALKSNSSADHLTTPFHGQSFRRYPQGCPRPKVQWFHAVDVPKRTTLPLFEAKGPSEPKPLVKPKKFSAFSAEDSRRIEAQYQSLMEADEERRSKNKGAEAKSQRSASEPTNEDTRVPVNEDFLFDVGIERRELCPVYWLGPVYEVRRGTWFFQDGSNLRPCEENLAAQVEEGYLKMKAWTEPEKQNHPKQDIASATATAKEKPSAAAENSPADTESKTAKLKSHRLFGTYMNNTVTYEDASIAWLVSDGVLSWVATSVYERFGGGGHMSGVKLIRGYSNQNKAKEKGTNDKKPAADNEDETASKNTPSNADAASSGKTSSVAEAALTGKAILQRRLSTIIESEDRRTATSDNDVQKLNEEEMRHDYLTQSGESQNRDIEHLVLVTHGIGQRLGLRTQSVNFIHDVNVLRKTLKGVYANSPELRSMNIDEGDGPGNCRMQVLPVCWRHKVDFPRGRKRKMQADETDVAEAYEEEETYPTLEDITIDGVAFARSLISDLALDVLLYQSSYRAEIAQTVIEESNLIVDLFRQRNPNFKGKIHLVGHSLGSAILFDILCHENRRRRHDSKPNPLRFLPHRGPARTETNDTLDFDVEDFYCLGSPIGLFQMLTGRTIAARQVERNISKVGLARAIDSESQDDSFMADSSSENGVSRPDTQQLFNIFYPSDPISYRLEPLIAPSMASMKPHNLPYTKKGIFGVVGSQGLTGIGTKVGQSVSGLLASLSTGISTNLLPASLRITNEEAQMMMNEKELPDISAEATPKETNEKRSGMGSESQGTEDEEALLANHSSQIATLYSRFQMGDERSEEARKDPDSENKDRKTQKQRTAQRKVWALNRNGRVDFSIQEGALDFNPISTIASHIGYWGEEDVSHFMLSQALSRAKEKPSENSE</sequence>
<feature type="compositionally biased region" description="Basic and acidic residues" evidence="1">
    <location>
        <begin position="7"/>
        <end position="20"/>
    </location>
</feature>
<gene>
    <name evidence="3" type="ORF">LEL_08558</name>
</gene>
<comment type="caution">
    <text evidence="3">The sequence shown here is derived from an EMBL/GenBank/DDBJ whole genome shotgun (WGS) entry which is preliminary data.</text>
</comment>
<dbReference type="InterPro" id="IPR004177">
    <property type="entry name" value="DDHD_dom"/>
</dbReference>
<dbReference type="GO" id="GO:0004620">
    <property type="term" value="F:phospholipase activity"/>
    <property type="evidence" value="ECO:0007669"/>
    <property type="project" value="TreeGrafter"/>
</dbReference>
<dbReference type="InterPro" id="IPR058055">
    <property type="entry name" value="PA-PLA1"/>
</dbReference>
<dbReference type="Pfam" id="PF02862">
    <property type="entry name" value="DDHD"/>
    <property type="match status" value="1"/>
</dbReference>
<name>A0A162LME0_CORDF</name>
<dbReference type="STRING" id="1081108.A0A162LME0"/>
<dbReference type="SMART" id="SM01127">
    <property type="entry name" value="DDHD"/>
    <property type="match status" value="1"/>
</dbReference>
<protein>
    <submittedName>
        <fullName evidence="3">DDHD domain protein</fullName>
    </submittedName>
</protein>
<dbReference type="InterPro" id="IPR057826">
    <property type="entry name" value="WWE_C20G8.02"/>
</dbReference>
<dbReference type="InterPro" id="IPR029058">
    <property type="entry name" value="AB_hydrolase_fold"/>
</dbReference>
<reference evidence="3 4" key="1">
    <citation type="journal article" date="2016" name="Genome Biol. Evol.">
        <title>Divergent and convergent evolution of fungal pathogenicity.</title>
        <authorList>
            <person name="Shang Y."/>
            <person name="Xiao G."/>
            <person name="Zheng P."/>
            <person name="Cen K."/>
            <person name="Zhan S."/>
            <person name="Wang C."/>
        </authorList>
    </citation>
    <scope>NUCLEOTIDE SEQUENCE [LARGE SCALE GENOMIC DNA]</scope>
    <source>
        <strain evidence="3 4">RCEF 1005</strain>
    </source>
</reference>
<feature type="compositionally biased region" description="Basic and acidic residues" evidence="1">
    <location>
        <begin position="335"/>
        <end position="348"/>
    </location>
</feature>
<keyword evidence="4" id="KW-1185">Reference proteome</keyword>
<dbReference type="Pfam" id="PF23465">
    <property type="entry name" value="DUF7131"/>
    <property type="match status" value="1"/>
</dbReference>